<name>A0A6C0QZ58_9BACL</name>
<accession>A0A6C0QZ58</accession>
<organism evidence="1 2">
    <name type="scientific">Paenibacillus larvae subsp. larvae</name>
    <dbReference type="NCBI Taxonomy" id="147375"/>
    <lineage>
        <taxon>Bacteria</taxon>
        <taxon>Bacillati</taxon>
        <taxon>Bacillota</taxon>
        <taxon>Bacilli</taxon>
        <taxon>Bacillales</taxon>
        <taxon>Paenibacillaceae</taxon>
        <taxon>Paenibacillus</taxon>
    </lineage>
</organism>
<evidence type="ECO:0000313" key="1">
    <source>
        <dbReference type="EMBL" id="QHZ54013.1"/>
    </source>
</evidence>
<dbReference type="AlphaFoldDB" id="A0A6C0QZ58"/>
<dbReference type="Proteomes" id="UP000464330">
    <property type="component" value="Plasmid unnamed1"/>
</dbReference>
<dbReference type="RefSeq" id="WP_172423957.1">
    <property type="nucleotide sequence ID" value="NZ_CP019718.1"/>
</dbReference>
<keyword evidence="1" id="KW-0614">Plasmid</keyword>
<proteinExistence type="predicted"/>
<reference evidence="1 2" key="1">
    <citation type="journal article" date="2020" name="Int. J. Med. Microbiol.">
        <title>Discovery of Paenibacillus larvae ERIC V: Phenotypic and genomic comparison to genotypes ERIC I-IV reveal different inventories of virulence factors which correlate with epidemiological prevalences of American Foulbrood.</title>
        <authorList>
            <person name="Beims H."/>
            <person name="Bunk B."/>
            <person name="Erler S."/>
            <person name="Mohr K.I."/>
            <person name="Sproer C."/>
            <person name="Pradella S."/>
            <person name="Gunther G."/>
            <person name="Rohde M."/>
            <person name="von der Ohe W."/>
            <person name="Steinert M."/>
        </authorList>
    </citation>
    <scope>NUCLEOTIDE SEQUENCE [LARGE SCALE GENOMIC DNA]</scope>
    <source>
        <strain evidence="1">Eric_V</strain>
        <plasmid evidence="1">unnamed1</plasmid>
    </source>
</reference>
<gene>
    <name evidence="1" type="ORF">ERICV_05029</name>
</gene>
<dbReference type="EMBL" id="CP019718">
    <property type="protein sequence ID" value="QHZ54013.1"/>
    <property type="molecule type" value="Genomic_DNA"/>
</dbReference>
<geneLocation type="plasmid" evidence="1 2">
    <name>unnamed1</name>
</geneLocation>
<evidence type="ECO:0000313" key="2">
    <source>
        <dbReference type="Proteomes" id="UP000464330"/>
    </source>
</evidence>
<protein>
    <submittedName>
        <fullName evidence="1">Uncharacterized protein</fullName>
    </submittedName>
</protein>
<sequence>MADNPIIPDSMLKNWQDGEIVKAKDYVREREVLKVGINTTHEELHTHMSLAVKESPDKTRDKHISDKDFSDIQGKLREHDKTLTDHTVMLDMHGKTLKRKANIEDVVDNVTFQSEMLKKVDNNVTSNYIGKWKGLEPEDFEAGSQAQDILALKIGKLDKSGGIMTGSVKLQGSADIERIKDSKTMGRIYYDDSLSLWKVTNDNVNSFPIASQYQVQDHQTKINDLTTNKVDKQVVTNLSSIVEKKLDKSIFDTFKKSRFVASGTQTLRTTIPARTYVYLRFQETTGTGFSAPSGGDAFTFTPSSAGDFLILAFVCLVAPLKGAPHALNYGLYDFAAGNTRLLPLQNTYIYGDYGGNTAVAVHLKANQQVGIRVLCSEAIDLQACYMQVVKLS</sequence>